<feature type="region of interest" description="Disordered" evidence="1">
    <location>
        <begin position="355"/>
        <end position="382"/>
    </location>
</feature>
<comment type="caution">
    <text evidence="3">The sequence shown here is derived from an EMBL/GenBank/DDBJ whole genome shotgun (WGS) entry which is preliminary data.</text>
</comment>
<feature type="compositionally biased region" description="Basic and acidic residues" evidence="1">
    <location>
        <begin position="262"/>
        <end position="272"/>
    </location>
</feature>
<evidence type="ECO:0000313" key="4">
    <source>
        <dbReference type="Proteomes" id="UP000063434"/>
    </source>
</evidence>
<dbReference type="InterPro" id="IPR051928">
    <property type="entry name" value="NorD/CobT"/>
</dbReference>
<protein>
    <recommendedName>
        <fullName evidence="2">VWFA domain-containing protein</fullName>
    </recommendedName>
</protein>
<dbReference type="PATRIC" id="fig|294.195.peg.5573"/>
<evidence type="ECO:0000256" key="1">
    <source>
        <dbReference type="SAM" id="MobiDB-lite"/>
    </source>
</evidence>
<name>A0A109KJU0_PSEFL</name>
<dbReference type="InterPro" id="IPR002035">
    <property type="entry name" value="VWF_A"/>
</dbReference>
<dbReference type="PROSITE" id="PS50234">
    <property type="entry name" value="VWFA"/>
    <property type="match status" value="1"/>
</dbReference>
<evidence type="ECO:0000259" key="2">
    <source>
        <dbReference type="PROSITE" id="PS50234"/>
    </source>
</evidence>
<dbReference type="PANTHER" id="PTHR41248:SF1">
    <property type="entry name" value="NORD PROTEIN"/>
    <property type="match status" value="1"/>
</dbReference>
<gene>
    <name evidence="3" type="ORF">PFL603g_05215</name>
</gene>
<dbReference type="RefSeq" id="WP_060766298.1">
    <property type="nucleotide sequence ID" value="NZ_LCYC01000062.1"/>
</dbReference>
<dbReference type="Proteomes" id="UP000063434">
    <property type="component" value="Unassembled WGS sequence"/>
</dbReference>
<organism evidence="3 4">
    <name type="scientific">Pseudomonas fluorescens</name>
    <dbReference type="NCBI Taxonomy" id="294"/>
    <lineage>
        <taxon>Bacteria</taxon>
        <taxon>Pseudomonadati</taxon>
        <taxon>Pseudomonadota</taxon>
        <taxon>Gammaproteobacteria</taxon>
        <taxon>Pseudomonadales</taxon>
        <taxon>Pseudomonadaceae</taxon>
        <taxon>Pseudomonas</taxon>
    </lineage>
</organism>
<feature type="domain" description="VWFA" evidence="2">
    <location>
        <begin position="486"/>
        <end position="636"/>
    </location>
</feature>
<dbReference type="PANTHER" id="PTHR41248">
    <property type="entry name" value="NORD PROTEIN"/>
    <property type="match status" value="1"/>
</dbReference>
<dbReference type="SMART" id="SM00327">
    <property type="entry name" value="VWA"/>
    <property type="match status" value="1"/>
</dbReference>
<proteinExistence type="predicted"/>
<dbReference type="CDD" id="cd01454">
    <property type="entry name" value="vWA_norD_type"/>
    <property type="match status" value="1"/>
</dbReference>
<evidence type="ECO:0000313" key="3">
    <source>
        <dbReference type="EMBL" id="KWV70537.1"/>
    </source>
</evidence>
<dbReference type="Gene3D" id="3.40.50.410">
    <property type="entry name" value="von Willebrand factor, type A domain"/>
    <property type="match status" value="1"/>
</dbReference>
<dbReference type="EMBL" id="LCYC01000062">
    <property type="protein sequence ID" value="KWV70537.1"/>
    <property type="molecule type" value="Genomic_DNA"/>
</dbReference>
<dbReference type="SUPFAM" id="SSF53300">
    <property type="entry name" value="vWA-like"/>
    <property type="match status" value="1"/>
</dbReference>
<accession>A0A109KJU0</accession>
<sequence length="676" mass="75846">MAEAEDVISDVARHATVYVQRLWQRRRNALDTPRPIALEDVAERLDLLIHAVFGCSYPLRIAQPPALPTLLAKLFQRVERPYRQTAVPATDGVRIWLPAHLGIADFQQALPRYRTLALQQAMRAWRGSARLHDVLDTPLQRSLYLLLEAWAADLQLLERLPGIADALNGLRRQALSERPALSQFSPSRQPLERLLRQVLQQRCGDPIAGLHPPVTPDDALIQARHLAITLNDGQLSAQPGKRPLLLDHWTGDLRSTPQSGSHDNDNRSKPDPEPTSPHGARLSRRPEAREAMEGEDEEQPDGIWMVQPSPPLEQAEDPMGMQRPTDRNEATPAEEYADSLSELNEARLVLTPGSPKEVLISDDPPDACSLQASNEPESHAEQLSYPEWDYKRGSYRNPGATVHLLPAPLGTSQWVTQTLETHRSMLDAIRRQFEMLRASRLRLRRQLDGDELDLDAYIDALGEARAGLDMPQAVYQSQRSTRRDMAIMLLIDASGSTDGWLSSNRRIIDVEREALLLMCIALEGLDEPYSVQTFSGEGPSMVTLRSIKAFDEHYSEEIGQRIAGLEPERYTRVGAAIRHASGLLMKESATHRLLLLLSDGKPNDVDDYEGRYGVEDMRQAVNETKLQGIYPFCLTIDRQAANYLPKVFGARQYALLPKPELLPGVLLEWLKRLISA</sequence>
<feature type="region of interest" description="Disordered" evidence="1">
    <location>
        <begin position="234"/>
        <end position="337"/>
    </location>
</feature>
<dbReference type="InterPro" id="IPR036465">
    <property type="entry name" value="vWFA_dom_sf"/>
</dbReference>
<dbReference type="AlphaFoldDB" id="A0A109KJU0"/>
<reference evidence="3 4" key="1">
    <citation type="submission" date="2015-05" db="EMBL/GenBank/DDBJ databases">
        <title>A genomic and transcriptomic approach to investigate the blue pigment phenotype in Pseudomonas fluorescens.</title>
        <authorList>
            <person name="Andreani N.A."/>
            <person name="Cardazzo B."/>
        </authorList>
    </citation>
    <scope>NUCLEOTIDE SEQUENCE [LARGE SCALE GENOMIC DNA]</scope>
    <source>
        <strain evidence="3 4">Ps_40</strain>
    </source>
</reference>